<accession>A0AA39SM17</accession>
<evidence type="ECO:0000313" key="1">
    <source>
        <dbReference type="EMBL" id="KAK0591554.1"/>
    </source>
</evidence>
<gene>
    <name evidence="1" type="ORF">LWI29_003795</name>
</gene>
<evidence type="ECO:0000313" key="2">
    <source>
        <dbReference type="Proteomes" id="UP001168877"/>
    </source>
</evidence>
<protein>
    <submittedName>
        <fullName evidence="1">Uncharacterized protein</fullName>
    </submittedName>
</protein>
<organism evidence="1 2">
    <name type="scientific">Acer saccharum</name>
    <name type="common">Sugar maple</name>
    <dbReference type="NCBI Taxonomy" id="4024"/>
    <lineage>
        <taxon>Eukaryota</taxon>
        <taxon>Viridiplantae</taxon>
        <taxon>Streptophyta</taxon>
        <taxon>Embryophyta</taxon>
        <taxon>Tracheophyta</taxon>
        <taxon>Spermatophyta</taxon>
        <taxon>Magnoliopsida</taxon>
        <taxon>eudicotyledons</taxon>
        <taxon>Gunneridae</taxon>
        <taxon>Pentapetalae</taxon>
        <taxon>rosids</taxon>
        <taxon>malvids</taxon>
        <taxon>Sapindales</taxon>
        <taxon>Sapindaceae</taxon>
        <taxon>Hippocastanoideae</taxon>
        <taxon>Acereae</taxon>
        <taxon>Acer</taxon>
    </lineage>
</organism>
<name>A0AA39SM17_ACESA</name>
<reference evidence="1" key="2">
    <citation type="submission" date="2023-06" db="EMBL/GenBank/DDBJ databases">
        <authorList>
            <person name="Swenson N.G."/>
            <person name="Wegrzyn J.L."/>
            <person name="Mcevoy S.L."/>
        </authorList>
    </citation>
    <scope>NUCLEOTIDE SEQUENCE</scope>
    <source>
        <strain evidence="1">NS2018</strain>
        <tissue evidence="1">Leaf</tissue>
    </source>
</reference>
<sequence length="125" mass="13834">MDLGNGSEVVYVPRYRINGWVLWPSTVCGEDGWIWGGGQRFVVKKMGGLGGGSGAVDKVVVWIWLVVVDRCGVVEVFQFLFVFSIFFIESGDDIGGGFMWIWLQEEKKSGFGLKKSRYLGGGNKS</sequence>
<keyword evidence="2" id="KW-1185">Reference proteome</keyword>
<comment type="caution">
    <text evidence="1">The sequence shown here is derived from an EMBL/GenBank/DDBJ whole genome shotgun (WGS) entry which is preliminary data.</text>
</comment>
<reference evidence="1" key="1">
    <citation type="journal article" date="2022" name="Plant J.">
        <title>Strategies of tolerance reflected in two North American maple genomes.</title>
        <authorList>
            <person name="McEvoy S.L."/>
            <person name="Sezen U.U."/>
            <person name="Trouern-Trend A."/>
            <person name="McMahon S.M."/>
            <person name="Schaberg P.G."/>
            <person name="Yang J."/>
            <person name="Wegrzyn J.L."/>
            <person name="Swenson N.G."/>
        </authorList>
    </citation>
    <scope>NUCLEOTIDE SEQUENCE</scope>
    <source>
        <strain evidence="1">NS2018</strain>
    </source>
</reference>
<dbReference type="AlphaFoldDB" id="A0AA39SM17"/>
<dbReference type="Proteomes" id="UP001168877">
    <property type="component" value="Unassembled WGS sequence"/>
</dbReference>
<proteinExistence type="predicted"/>
<dbReference type="EMBL" id="JAUESC010000380">
    <property type="protein sequence ID" value="KAK0591554.1"/>
    <property type="molecule type" value="Genomic_DNA"/>
</dbReference>